<reference evidence="3 4" key="1">
    <citation type="submission" date="2023-03" db="EMBL/GenBank/DDBJ databases">
        <title>Bacillus Genome Sequencing.</title>
        <authorList>
            <person name="Dunlap C."/>
        </authorList>
    </citation>
    <scope>NUCLEOTIDE SEQUENCE [LARGE SCALE GENOMIC DNA]</scope>
    <source>
        <strain evidence="3 4">NRS-1717</strain>
    </source>
</reference>
<dbReference type="RefSeq" id="WP_066232902.1">
    <property type="nucleotide sequence ID" value="NZ_JARTFQ010000010.1"/>
</dbReference>
<accession>A0ABU6NV22</accession>
<organism evidence="3 4">
    <name type="scientific">Metabacillus fastidiosus</name>
    <dbReference type="NCBI Taxonomy" id="1458"/>
    <lineage>
        <taxon>Bacteria</taxon>
        <taxon>Bacillati</taxon>
        <taxon>Bacillota</taxon>
        <taxon>Bacilli</taxon>
        <taxon>Bacillales</taxon>
        <taxon>Bacillaceae</taxon>
        <taxon>Metabacillus</taxon>
    </lineage>
</organism>
<keyword evidence="4" id="KW-1185">Reference proteome</keyword>
<evidence type="ECO:0000313" key="4">
    <source>
        <dbReference type="Proteomes" id="UP001342826"/>
    </source>
</evidence>
<evidence type="ECO:0000256" key="1">
    <source>
        <dbReference type="SAM" id="MobiDB-lite"/>
    </source>
</evidence>
<dbReference type="GeneID" id="301142293"/>
<dbReference type="Proteomes" id="UP001342826">
    <property type="component" value="Unassembled WGS sequence"/>
</dbReference>
<comment type="caution">
    <text evidence="3">The sequence shown here is derived from an EMBL/GenBank/DDBJ whole genome shotgun (WGS) entry which is preliminary data.</text>
</comment>
<feature type="signal peptide" evidence="2">
    <location>
        <begin position="1"/>
        <end position="20"/>
    </location>
</feature>
<feature type="compositionally biased region" description="Basic and acidic residues" evidence="1">
    <location>
        <begin position="26"/>
        <end position="58"/>
    </location>
</feature>
<gene>
    <name evidence="3" type="ORF">P9271_04285</name>
</gene>
<dbReference type="EMBL" id="JARTFS010000004">
    <property type="protein sequence ID" value="MED4400548.1"/>
    <property type="molecule type" value="Genomic_DNA"/>
</dbReference>
<dbReference type="PROSITE" id="PS51257">
    <property type="entry name" value="PROKAR_LIPOPROTEIN"/>
    <property type="match status" value="1"/>
</dbReference>
<evidence type="ECO:0000313" key="3">
    <source>
        <dbReference type="EMBL" id="MED4400548.1"/>
    </source>
</evidence>
<feature type="compositionally biased region" description="Basic and acidic residues" evidence="1">
    <location>
        <begin position="104"/>
        <end position="115"/>
    </location>
</feature>
<evidence type="ECO:0000256" key="2">
    <source>
        <dbReference type="SAM" id="SignalP"/>
    </source>
</evidence>
<feature type="region of interest" description="Disordered" evidence="1">
    <location>
        <begin position="26"/>
        <end position="69"/>
    </location>
</feature>
<protein>
    <recommendedName>
        <fullName evidence="5">Lipoprotein</fullName>
    </recommendedName>
</protein>
<feature type="region of interest" description="Disordered" evidence="1">
    <location>
        <begin position="94"/>
        <end position="115"/>
    </location>
</feature>
<evidence type="ECO:0008006" key="5">
    <source>
        <dbReference type="Google" id="ProtNLM"/>
    </source>
</evidence>
<sequence length="255" mass="28675">MKKLFLLFTLFIICLLAACAEKSSVPKEQKNVEEIEKSSVSEEKENTEEIEKTEDINKDSSSLNTEEGEIQEKEAAAYVDALIQATVFQNAEKYAEKAPGPESSEEKQKDGSTQKGFFKEIYKQNTKQNMTGLPVTDEQVDKLADAFLKALSVTEYKVIEAKAQSADKIKVTLSVKGFDDSLVNNKTEAELTQFISENKVGKEELIAKNMEVLTKNYEEVKDTLEPVNVEVDVDHNPDGSYVVMFQDQYLKGFVR</sequence>
<feature type="chain" id="PRO_5046747832" description="Lipoprotein" evidence="2">
    <location>
        <begin position="21"/>
        <end position="255"/>
    </location>
</feature>
<proteinExistence type="predicted"/>
<name>A0ABU6NV22_9BACI</name>
<keyword evidence="2" id="KW-0732">Signal</keyword>